<dbReference type="NCBIfam" id="TIGR01554">
    <property type="entry name" value="major_cap_HK97"/>
    <property type="match status" value="1"/>
</dbReference>
<keyword evidence="2" id="KW-0175">Coiled coil</keyword>
<evidence type="ECO:0000313" key="5">
    <source>
        <dbReference type="EMBL" id="CUQ04138.1"/>
    </source>
</evidence>
<reference evidence="5 6" key="1">
    <citation type="submission" date="2015-09" db="EMBL/GenBank/DDBJ databases">
        <authorList>
            <consortium name="Pathogen Informatics"/>
        </authorList>
    </citation>
    <scope>NUCLEOTIDE SEQUENCE [LARGE SCALE GENOMIC DNA]</scope>
    <source>
        <strain evidence="5 6">2789STDY5834865</strain>
    </source>
</reference>
<evidence type="ECO:0000256" key="3">
    <source>
        <dbReference type="SAM" id="MobiDB-lite"/>
    </source>
</evidence>
<dbReference type="RefSeq" id="WP_057572901.1">
    <property type="nucleotide sequence ID" value="NZ_CATYWZ010000105.1"/>
</dbReference>
<feature type="region of interest" description="Disordered" evidence="3">
    <location>
        <begin position="67"/>
        <end position="93"/>
    </location>
</feature>
<accession>A0A174T878</accession>
<sequence>MSKILELRNKRNTLWEKTKAFLEQHRGENGLVAADAVEQYNKMAQEVKDLGAEIERLEQQAEIDARLAAPTSNPVHANPKQGAPKDKDTRPKATDEYKAAFWDMIRARGSYSEIHNALSIGQDSEGGYTVPDEFERKLMQALEENNIFRGMATVIRTSSGTRKIPIAQDDGEASWIDEGEEIPESDTTFSQTMLSAYKLGTMIKISNELLNDSAFDLATYIAQRFGVRMGNAEERAFITGDGVGKPLGLLDDACAQVGVTAAAVDAVTFDEIFKLYYSLKSPYRKKAEFLCNEAMVLQLMTIKDNNGNYIWKPGLDIGKPDTLLNRPLKTSAFMPALAAGNKAMAFGDYSYYWIADRQNRTFRRLNELYARTDQVGFLTTQRVDGKLILPEAVQVLQMKAGA</sequence>
<dbReference type="AlphaFoldDB" id="A0A174T878"/>
<dbReference type="SUPFAM" id="SSF56563">
    <property type="entry name" value="Major capsid protein gp5"/>
    <property type="match status" value="1"/>
</dbReference>
<dbReference type="InterPro" id="IPR054612">
    <property type="entry name" value="Phage_capsid-like_C"/>
</dbReference>
<evidence type="ECO:0000259" key="4">
    <source>
        <dbReference type="Pfam" id="PF05065"/>
    </source>
</evidence>
<feature type="compositionally biased region" description="Basic and acidic residues" evidence="3">
    <location>
        <begin position="83"/>
        <end position="93"/>
    </location>
</feature>
<dbReference type="Proteomes" id="UP000095512">
    <property type="component" value="Unassembled WGS sequence"/>
</dbReference>
<evidence type="ECO:0000256" key="1">
    <source>
        <dbReference type="ARBA" id="ARBA00004328"/>
    </source>
</evidence>
<gene>
    <name evidence="5" type="ORF">ERS852480_04711</name>
</gene>
<dbReference type="InterPro" id="IPR024455">
    <property type="entry name" value="Phage_capsid"/>
</dbReference>
<feature type="coiled-coil region" evidence="2">
    <location>
        <begin position="33"/>
        <end position="67"/>
    </location>
</feature>
<dbReference type="Gene3D" id="3.30.2320.10">
    <property type="entry name" value="hypothetical protein PF0899 domain"/>
    <property type="match status" value="1"/>
</dbReference>
<evidence type="ECO:0000256" key="2">
    <source>
        <dbReference type="SAM" id="Coils"/>
    </source>
</evidence>
<feature type="domain" description="Phage capsid-like C-terminal" evidence="4">
    <location>
        <begin position="126"/>
        <end position="397"/>
    </location>
</feature>
<comment type="subcellular location">
    <subcellularLocation>
        <location evidence="1">Virion</location>
    </subcellularLocation>
</comment>
<dbReference type="Pfam" id="PF05065">
    <property type="entry name" value="Phage_capsid"/>
    <property type="match status" value="1"/>
</dbReference>
<protein>
    <submittedName>
        <fullName evidence="5">Phage major capsid protein, HK97 family</fullName>
    </submittedName>
</protein>
<evidence type="ECO:0000313" key="6">
    <source>
        <dbReference type="Proteomes" id="UP000095512"/>
    </source>
</evidence>
<proteinExistence type="predicted"/>
<dbReference type="EMBL" id="CZAB01000077">
    <property type="protein sequence ID" value="CUQ04138.1"/>
    <property type="molecule type" value="Genomic_DNA"/>
</dbReference>
<name>A0A174T878_9FIRM</name>
<organism evidence="5 6">
    <name type="scientific">Enterocloster clostridioformis</name>
    <dbReference type="NCBI Taxonomy" id="1531"/>
    <lineage>
        <taxon>Bacteria</taxon>
        <taxon>Bacillati</taxon>
        <taxon>Bacillota</taxon>
        <taxon>Clostridia</taxon>
        <taxon>Lachnospirales</taxon>
        <taxon>Lachnospiraceae</taxon>
        <taxon>Enterocloster</taxon>
    </lineage>
</organism>
<dbReference type="Gene3D" id="3.30.2400.10">
    <property type="entry name" value="Major capsid protein gp5"/>
    <property type="match status" value="1"/>
</dbReference>